<proteinExistence type="predicted"/>
<comment type="pathway">
    <text evidence="1">Protein modification; protein ubiquitination.</text>
</comment>
<organism evidence="3 4">
    <name type="scientific">Lolium multiflorum</name>
    <name type="common">Italian ryegrass</name>
    <name type="synonym">Lolium perenne subsp. multiflorum</name>
    <dbReference type="NCBI Taxonomy" id="4521"/>
    <lineage>
        <taxon>Eukaryota</taxon>
        <taxon>Viridiplantae</taxon>
        <taxon>Streptophyta</taxon>
        <taxon>Embryophyta</taxon>
        <taxon>Tracheophyta</taxon>
        <taxon>Spermatophyta</taxon>
        <taxon>Magnoliopsida</taxon>
        <taxon>Liliopsida</taxon>
        <taxon>Poales</taxon>
        <taxon>Poaceae</taxon>
        <taxon>BOP clade</taxon>
        <taxon>Pooideae</taxon>
        <taxon>Poodae</taxon>
        <taxon>Poeae</taxon>
        <taxon>Poeae Chloroplast Group 2 (Poeae type)</taxon>
        <taxon>Loliodinae</taxon>
        <taxon>Loliinae</taxon>
        <taxon>Lolium</taxon>
    </lineage>
</organism>
<feature type="compositionally biased region" description="Polar residues" evidence="2">
    <location>
        <begin position="231"/>
        <end position="240"/>
    </location>
</feature>
<name>A0AAD8R3H0_LOLMU</name>
<feature type="compositionally biased region" description="Basic and acidic residues" evidence="2">
    <location>
        <begin position="243"/>
        <end position="255"/>
    </location>
</feature>
<feature type="region of interest" description="Disordered" evidence="2">
    <location>
        <begin position="206"/>
        <end position="255"/>
    </location>
</feature>
<dbReference type="InterPro" id="IPR011333">
    <property type="entry name" value="SKP1/BTB/POZ_sf"/>
</dbReference>
<dbReference type="Gene3D" id="3.30.710.10">
    <property type="entry name" value="Potassium Channel Kv1.1, Chain A"/>
    <property type="match status" value="1"/>
</dbReference>
<protein>
    <recommendedName>
        <fullName evidence="5">BTB domain-containing protein</fullName>
    </recommendedName>
</protein>
<dbReference type="AlphaFoldDB" id="A0AAD8R3H0"/>
<dbReference type="EMBL" id="JAUUTY010000007">
    <property type="protein sequence ID" value="KAK1612209.1"/>
    <property type="molecule type" value="Genomic_DNA"/>
</dbReference>
<comment type="caution">
    <text evidence="3">The sequence shown here is derived from an EMBL/GenBank/DDBJ whole genome shotgun (WGS) entry which is preliminary data.</text>
</comment>
<sequence length="255" mass="29378">MLHFIYTDELPLNTDLVLHAGDFRMVAGDMLAAACRFRLERMKRLCMNLLAEKVRTVSDALATVKRGQQQPSSCTGVEGCRKPRRSLHRRGWPWSRGIGDDDPDMRAALALSITEEEAKWSQLAAVIRTSAMEEEDAEAWALLGQARREEEALRRRDEARLRQEEARRAEARRRREEDRRQEARRLAEQERHLLLREEAELRAAAAELRVSHDPHSAWKEAKWSPWPESPARSSHNSTSPPRDIIDAHGDEAHRD</sequence>
<reference evidence="3" key="1">
    <citation type="submission" date="2023-07" db="EMBL/GenBank/DDBJ databases">
        <title>A chromosome-level genome assembly of Lolium multiflorum.</title>
        <authorList>
            <person name="Chen Y."/>
            <person name="Copetti D."/>
            <person name="Kolliker R."/>
            <person name="Studer B."/>
        </authorList>
    </citation>
    <scope>NUCLEOTIDE SEQUENCE</scope>
    <source>
        <strain evidence="3">02402/16</strain>
        <tissue evidence="3">Leaf</tissue>
    </source>
</reference>
<evidence type="ECO:0000313" key="4">
    <source>
        <dbReference type="Proteomes" id="UP001231189"/>
    </source>
</evidence>
<accession>A0AAD8R3H0</accession>
<feature type="region of interest" description="Disordered" evidence="2">
    <location>
        <begin position="152"/>
        <end position="180"/>
    </location>
</feature>
<dbReference type="Proteomes" id="UP001231189">
    <property type="component" value="Unassembled WGS sequence"/>
</dbReference>
<evidence type="ECO:0000256" key="1">
    <source>
        <dbReference type="ARBA" id="ARBA00004906"/>
    </source>
</evidence>
<feature type="compositionally biased region" description="Basic and acidic residues" evidence="2">
    <location>
        <begin position="209"/>
        <end position="222"/>
    </location>
</feature>
<evidence type="ECO:0000256" key="2">
    <source>
        <dbReference type="SAM" id="MobiDB-lite"/>
    </source>
</evidence>
<gene>
    <name evidence="3" type="ORF">QYE76_035882</name>
</gene>
<keyword evidence="4" id="KW-1185">Reference proteome</keyword>
<evidence type="ECO:0000313" key="3">
    <source>
        <dbReference type="EMBL" id="KAK1612209.1"/>
    </source>
</evidence>
<evidence type="ECO:0008006" key="5">
    <source>
        <dbReference type="Google" id="ProtNLM"/>
    </source>
</evidence>